<name>A0A4R6JVR2_9ACTN</name>
<dbReference type="SMART" id="SM00387">
    <property type="entry name" value="HATPase_c"/>
    <property type="match status" value="1"/>
</dbReference>
<dbReference type="Proteomes" id="UP000294901">
    <property type="component" value="Unassembled WGS sequence"/>
</dbReference>
<keyword evidence="6 11" id="KW-0418">Kinase</keyword>
<evidence type="ECO:0000259" key="10">
    <source>
        <dbReference type="SMART" id="SM00387"/>
    </source>
</evidence>
<evidence type="ECO:0000256" key="7">
    <source>
        <dbReference type="ARBA" id="ARBA00022840"/>
    </source>
</evidence>
<gene>
    <name evidence="11" type="ORF">C8E87_4458</name>
</gene>
<evidence type="ECO:0000256" key="6">
    <source>
        <dbReference type="ARBA" id="ARBA00022777"/>
    </source>
</evidence>
<evidence type="ECO:0000256" key="3">
    <source>
        <dbReference type="ARBA" id="ARBA00022553"/>
    </source>
</evidence>
<organism evidence="11 12">
    <name type="scientific">Paractinoplanes brasiliensis</name>
    <dbReference type="NCBI Taxonomy" id="52695"/>
    <lineage>
        <taxon>Bacteria</taxon>
        <taxon>Bacillati</taxon>
        <taxon>Actinomycetota</taxon>
        <taxon>Actinomycetes</taxon>
        <taxon>Micromonosporales</taxon>
        <taxon>Micromonosporaceae</taxon>
        <taxon>Paractinoplanes</taxon>
    </lineage>
</organism>
<sequence length="429" mass="46736">MWQAQCMPSLDDWRRPKPTPRQRRIDLVIGLVVVATALLYVMLARSVGQIIWGVERSAFEHLAFSFAVTFPLIWRRSHPDVVLIVTAVVFIAGQVREAQEIQFASGAIFAAIYSAGAWSSDHGRSRWLRFGVIGAMFGWLAITWLISFDGIPSDAFADGTGELPPLLSALISQVLLNMAVFGFAFFFGEIAWQSARREAVLVDQAEQLRQARTVAEEQAVVTERLRIARELHDVVAHHVSVMGIQAAAARRAMDRNAGTARDSLTAVEESARTAVDELQRMLGALRTADEPVTAPSPGLDRVEELLDRVRDAGLTPQFAVFGEVKDLPASTSQTAYRVVQEAVTNALKHAGASTIDVRIRYLARELEIDVADDGRGAARTTGGMGLVGMRERVGLLGGTVEAANRNGDSGGFRVRSRLPLAIPAQRVAS</sequence>
<keyword evidence="12" id="KW-1185">Reference proteome</keyword>
<feature type="domain" description="Histidine kinase/HSP90-like ATPase" evidence="10">
    <location>
        <begin position="330"/>
        <end position="422"/>
    </location>
</feature>
<feature type="transmembrane region" description="Helical" evidence="9">
    <location>
        <begin position="27"/>
        <end position="52"/>
    </location>
</feature>
<dbReference type="Pfam" id="PF07730">
    <property type="entry name" value="HisKA_3"/>
    <property type="match status" value="1"/>
</dbReference>
<reference evidence="11 12" key="1">
    <citation type="submission" date="2019-03" db="EMBL/GenBank/DDBJ databases">
        <title>Sequencing the genomes of 1000 actinobacteria strains.</title>
        <authorList>
            <person name="Klenk H.-P."/>
        </authorList>
    </citation>
    <scope>NUCLEOTIDE SEQUENCE [LARGE SCALE GENOMIC DNA]</scope>
    <source>
        <strain evidence="11 12">DSM 43805</strain>
    </source>
</reference>
<keyword evidence="9" id="KW-1133">Transmembrane helix</keyword>
<proteinExistence type="predicted"/>
<accession>A0A4R6JVR2</accession>
<keyword evidence="4" id="KW-0808">Transferase</keyword>
<feature type="transmembrane region" description="Helical" evidence="9">
    <location>
        <begin position="102"/>
        <end position="120"/>
    </location>
</feature>
<keyword evidence="9" id="KW-0472">Membrane</keyword>
<dbReference type="Gene3D" id="3.30.565.10">
    <property type="entry name" value="Histidine kinase-like ATPase, C-terminal domain"/>
    <property type="match status" value="1"/>
</dbReference>
<evidence type="ECO:0000256" key="2">
    <source>
        <dbReference type="ARBA" id="ARBA00012438"/>
    </source>
</evidence>
<dbReference type="GO" id="GO:0005524">
    <property type="term" value="F:ATP binding"/>
    <property type="evidence" value="ECO:0007669"/>
    <property type="project" value="UniProtKB-KW"/>
</dbReference>
<dbReference type="EMBL" id="SNWR01000001">
    <property type="protein sequence ID" value="TDO40739.1"/>
    <property type="molecule type" value="Genomic_DNA"/>
</dbReference>
<dbReference type="PANTHER" id="PTHR24421">
    <property type="entry name" value="NITRATE/NITRITE SENSOR PROTEIN NARX-RELATED"/>
    <property type="match status" value="1"/>
</dbReference>
<feature type="transmembrane region" description="Helical" evidence="9">
    <location>
        <begin position="81"/>
        <end position="96"/>
    </location>
</feature>
<comment type="catalytic activity">
    <reaction evidence="1">
        <text>ATP + protein L-histidine = ADP + protein N-phospho-L-histidine.</text>
        <dbReference type="EC" id="2.7.13.3"/>
    </reaction>
</comment>
<dbReference type="InterPro" id="IPR050482">
    <property type="entry name" value="Sensor_HK_TwoCompSys"/>
</dbReference>
<dbReference type="Pfam" id="PF02518">
    <property type="entry name" value="HATPase_c"/>
    <property type="match status" value="1"/>
</dbReference>
<evidence type="ECO:0000313" key="11">
    <source>
        <dbReference type="EMBL" id="TDO40739.1"/>
    </source>
</evidence>
<keyword evidence="8" id="KW-0902">Two-component regulatory system</keyword>
<dbReference type="InterPro" id="IPR055558">
    <property type="entry name" value="DUF7134"/>
</dbReference>
<evidence type="ECO:0000256" key="9">
    <source>
        <dbReference type="SAM" id="Phobius"/>
    </source>
</evidence>
<protein>
    <recommendedName>
        <fullName evidence="2">histidine kinase</fullName>
        <ecNumber evidence="2">2.7.13.3</ecNumber>
    </recommendedName>
</protein>
<dbReference type="GO" id="GO:0046983">
    <property type="term" value="F:protein dimerization activity"/>
    <property type="evidence" value="ECO:0007669"/>
    <property type="project" value="InterPro"/>
</dbReference>
<feature type="transmembrane region" description="Helical" evidence="9">
    <location>
        <begin position="166"/>
        <end position="187"/>
    </location>
</feature>
<dbReference type="SUPFAM" id="SSF55874">
    <property type="entry name" value="ATPase domain of HSP90 chaperone/DNA topoisomerase II/histidine kinase"/>
    <property type="match status" value="1"/>
</dbReference>
<evidence type="ECO:0000256" key="4">
    <source>
        <dbReference type="ARBA" id="ARBA00022679"/>
    </source>
</evidence>
<evidence type="ECO:0000313" key="12">
    <source>
        <dbReference type="Proteomes" id="UP000294901"/>
    </source>
</evidence>
<dbReference type="PANTHER" id="PTHR24421:SF10">
    <property type="entry name" value="NITRATE_NITRITE SENSOR PROTEIN NARQ"/>
    <property type="match status" value="1"/>
</dbReference>
<dbReference type="EC" id="2.7.13.3" evidence="2"/>
<evidence type="ECO:0000256" key="1">
    <source>
        <dbReference type="ARBA" id="ARBA00000085"/>
    </source>
</evidence>
<feature type="transmembrane region" description="Helical" evidence="9">
    <location>
        <begin position="127"/>
        <end position="146"/>
    </location>
</feature>
<evidence type="ECO:0000256" key="8">
    <source>
        <dbReference type="ARBA" id="ARBA00023012"/>
    </source>
</evidence>
<keyword evidence="9" id="KW-0812">Transmembrane</keyword>
<dbReference type="Pfam" id="PF23539">
    <property type="entry name" value="DUF7134"/>
    <property type="match status" value="1"/>
</dbReference>
<keyword evidence="3" id="KW-0597">Phosphoprotein</keyword>
<dbReference type="AlphaFoldDB" id="A0A4R6JVR2"/>
<dbReference type="InterPro" id="IPR036890">
    <property type="entry name" value="HATPase_C_sf"/>
</dbReference>
<dbReference type="GO" id="GO:0000155">
    <property type="term" value="F:phosphorelay sensor kinase activity"/>
    <property type="evidence" value="ECO:0007669"/>
    <property type="project" value="InterPro"/>
</dbReference>
<dbReference type="CDD" id="cd16917">
    <property type="entry name" value="HATPase_UhpB-NarQ-NarX-like"/>
    <property type="match status" value="1"/>
</dbReference>
<feature type="transmembrane region" description="Helical" evidence="9">
    <location>
        <begin position="58"/>
        <end position="74"/>
    </location>
</feature>
<keyword evidence="7" id="KW-0067">ATP-binding</keyword>
<comment type="caution">
    <text evidence="11">The sequence shown here is derived from an EMBL/GenBank/DDBJ whole genome shotgun (WGS) entry which is preliminary data.</text>
</comment>
<dbReference type="InterPro" id="IPR011712">
    <property type="entry name" value="Sig_transdc_His_kin_sub3_dim/P"/>
</dbReference>
<keyword evidence="5" id="KW-0547">Nucleotide-binding</keyword>
<dbReference type="Gene3D" id="1.20.5.1930">
    <property type="match status" value="1"/>
</dbReference>
<dbReference type="InterPro" id="IPR003594">
    <property type="entry name" value="HATPase_dom"/>
</dbReference>
<dbReference type="GO" id="GO:0016020">
    <property type="term" value="C:membrane"/>
    <property type="evidence" value="ECO:0007669"/>
    <property type="project" value="InterPro"/>
</dbReference>
<evidence type="ECO:0000256" key="5">
    <source>
        <dbReference type="ARBA" id="ARBA00022741"/>
    </source>
</evidence>